<evidence type="ECO:0000313" key="2">
    <source>
        <dbReference type="Proteomes" id="UP000054007"/>
    </source>
</evidence>
<reference evidence="1 2" key="1">
    <citation type="journal article" date="2015" name="Fungal Genet. Biol.">
        <title>Evolution of novel wood decay mechanisms in Agaricales revealed by the genome sequences of Fistulina hepatica and Cylindrobasidium torrendii.</title>
        <authorList>
            <person name="Floudas D."/>
            <person name="Held B.W."/>
            <person name="Riley R."/>
            <person name="Nagy L.G."/>
            <person name="Koehler G."/>
            <person name="Ransdell A.S."/>
            <person name="Younus H."/>
            <person name="Chow J."/>
            <person name="Chiniquy J."/>
            <person name="Lipzen A."/>
            <person name="Tritt A."/>
            <person name="Sun H."/>
            <person name="Haridas S."/>
            <person name="LaButti K."/>
            <person name="Ohm R.A."/>
            <person name="Kues U."/>
            <person name="Blanchette R.A."/>
            <person name="Grigoriev I.V."/>
            <person name="Minto R.E."/>
            <person name="Hibbett D.S."/>
        </authorList>
    </citation>
    <scope>NUCLEOTIDE SEQUENCE [LARGE SCALE GENOMIC DNA]</scope>
    <source>
        <strain evidence="1 2">FP15055 ss-10</strain>
    </source>
</reference>
<organism evidence="1 2">
    <name type="scientific">Cylindrobasidium torrendii FP15055 ss-10</name>
    <dbReference type="NCBI Taxonomy" id="1314674"/>
    <lineage>
        <taxon>Eukaryota</taxon>
        <taxon>Fungi</taxon>
        <taxon>Dikarya</taxon>
        <taxon>Basidiomycota</taxon>
        <taxon>Agaricomycotina</taxon>
        <taxon>Agaricomycetes</taxon>
        <taxon>Agaricomycetidae</taxon>
        <taxon>Agaricales</taxon>
        <taxon>Marasmiineae</taxon>
        <taxon>Physalacriaceae</taxon>
        <taxon>Cylindrobasidium</taxon>
    </lineage>
</organism>
<dbReference type="Proteomes" id="UP000054007">
    <property type="component" value="Unassembled WGS sequence"/>
</dbReference>
<accession>A0A0D7B4B6</accession>
<dbReference type="EMBL" id="KN880591">
    <property type="protein sequence ID" value="KIY65413.1"/>
    <property type="molecule type" value="Genomic_DNA"/>
</dbReference>
<sequence>MSSSTNAYKSQQVRALDTPVCPEYAGCDFTSTDEDVMKAHIQNHKTHSFVCEYGCTQRNANSDESIQRIFKDAHLQASLVVDSKAVLCESACTREIT</sequence>
<protein>
    <submittedName>
        <fullName evidence="1">Uncharacterized protein</fullName>
    </submittedName>
</protein>
<evidence type="ECO:0000313" key="1">
    <source>
        <dbReference type="EMBL" id="KIY65413.1"/>
    </source>
</evidence>
<dbReference type="AlphaFoldDB" id="A0A0D7B4B6"/>
<keyword evidence="2" id="KW-1185">Reference proteome</keyword>
<name>A0A0D7B4B6_9AGAR</name>
<proteinExistence type="predicted"/>
<gene>
    <name evidence="1" type="ORF">CYLTODRAFT_65671</name>
</gene>